<dbReference type="Proteomes" id="UP000582231">
    <property type="component" value="Unassembled WGS sequence"/>
</dbReference>
<accession>A0A852RXC4</accession>
<reference evidence="1 2" key="1">
    <citation type="submission" date="2020-07" db="EMBL/GenBank/DDBJ databases">
        <title>Sequencing the genomes of 1000 actinobacteria strains.</title>
        <authorList>
            <person name="Klenk H.-P."/>
        </authorList>
    </citation>
    <scope>NUCLEOTIDE SEQUENCE [LARGE SCALE GENOMIC DNA]</scope>
    <source>
        <strain evidence="1 2">DSM 19082</strain>
    </source>
</reference>
<dbReference type="EMBL" id="JACCBF010000001">
    <property type="protein sequence ID" value="NYD33836.1"/>
    <property type="molecule type" value="Genomic_DNA"/>
</dbReference>
<sequence>MSEQLFTLADAKLELARQDCAAYGHTWRVVDARTVDQPAGLPIEVVCDRCTVHYAIVSTPTVDEPLALE</sequence>
<comment type="caution">
    <text evidence="1">The sequence shown here is derived from an EMBL/GenBank/DDBJ whole genome shotgun (WGS) entry which is preliminary data.</text>
</comment>
<dbReference type="RefSeq" id="WP_179729825.1">
    <property type="nucleotide sequence ID" value="NZ_BAABEF010000001.1"/>
</dbReference>
<gene>
    <name evidence="1" type="ORF">BJ958_005382</name>
</gene>
<evidence type="ECO:0000313" key="2">
    <source>
        <dbReference type="Proteomes" id="UP000582231"/>
    </source>
</evidence>
<keyword evidence="2" id="KW-1185">Reference proteome</keyword>
<name>A0A852RXC4_9ACTN</name>
<evidence type="ECO:0000313" key="1">
    <source>
        <dbReference type="EMBL" id="NYD33836.1"/>
    </source>
</evidence>
<protein>
    <submittedName>
        <fullName evidence="1">Uncharacterized protein</fullName>
    </submittedName>
</protein>
<organism evidence="1 2">
    <name type="scientific">Nocardioides kongjuensis</name>
    <dbReference type="NCBI Taxonomy" id="349522"/>
    <lineage>
        <taxon>Bacteria</taxon>
        <taxon>Bacillati</taxon>
        <taxon>Actinomycetota</taxon>
        <taxon>Actinomycetes</taxon>
        <taxon>Propionibacteriales</taxon>
        <taxon>Nocardioidaceae</taxon>
        <taxon>Nocardioides</taxon>
    </lineage>
</organism>
<proteinExistence type="predicted"/>
<dbReference type="AlphaFoldDB" id="A0A852RXC4"/>